<gene>
    <name evidence="3" type="ORF">PAHA3_5712</name>
</gene>
<proteinExistence type="predicted"/>
<feature type="compositionally biased region" description="Gly residues" evidence="1">
    <location>
        <begin position="31"/>
        <end position="41"/>
    </location>
</feature>
<dbReference type="Proteomes" id="UP000069697">
    <property type="component" value="Unassembled WGS sequence"/>
</dbReference>
<dbReference type="InterPro" id="IPR055171">
    <property type="entry name" value="GT-D-like"/>
</dbReference>
<evidence type="ECO:0000313" key="4">
    <source>
        <dbReference type="Proteomes" id="UP000069697"/>
    </source>
</evidence>
<sequence>MRVATPIGSAGASVSGKPRGTHPAVFMGSGTPAGTGTGPAGVRGVKSGKRSTPTKAGTSAGAAHKVRAGKAGSTGSAVGRAGKAGPANGSNAGRASRTGKGKAGLRQATAGRRAAPARGRRAAARAKQRTAMRRAPLPAPQASTPQAMPASGAGPAPRQATLPKGVAPAGREGAADANAGSAKGLPAPAQPAEHAVQAQAVPGGYAEGYRDGVFAGGEALVAQHIPPDHILPAVAAADLIAAGFRQYAPSLARLASPHEMAGHITAALDAQRPLSVVRLGDGELLTLAADTVLPGQEVQELAPFLPYAGVPCSTPDIRAMLAEAIQAADWVGVPISRAPTFQGLLFPVLRHFGIDWSWLKLTSSTINYSLHQSGLVLPVLQGRRVLLIGSQAEELAALLHSRGIHVTGIIGSVAGVMDIPRVMQQTAEHAFDIALVAAGIPAVILCRRIAGELGKVALDFGHLADKLVTGELQL</sequence>
<dbReference type="InterPro" id="IPR049785">
    <property type="entry name" value="GT-D-like_firm"/>
</dbReference>
<comment type="caution">
    <text evidence="3">The sequence shown here is derived from an EMBL/GenBank/DDBJ whole genome shotgun (WGS) entry which is preliminary data.</text>
</comment>
<reference evidence="4" key="2">
    <citation type="submission" date="2016-01" db="EMBL/GenBank/DDBJ databases">
        <title>Draft Genome Sequence of Paenibacillus amylolyticus Heshi-A3 that Was Isolated from Fermented Rice Bran with Aging Salted Mackerel, Which Was Named Heshiko as Traditional Fermented Seafood in Japan.</title>
        <authorList>
            <person name="Akuzawa S."/>
            <person name="Nakagawa J."/>
            <person name="Kanekatsu T."/>
            <person name="Kubota E."/>
            <person name="Ohtake R."/>
            <person name="Suzuki T."/>
            <person name="Kanesaki Y."/>
        </authorList>
    </citation>
    <scope>NUCLEOTIDE SEQUENCE [LARGE SCALE GENOMIC DNA]</scope>
    <source>
        <strain evidence="4">Heshi-A3</strain>
    </source>
</reference>
<feature type="region of interest" description="Disordered" evidence="1">
    <location>
        <begin position="1"/>
        <end position="196"/>
    </location>
</feature>
<accession>A0A124DYX5</accession>
<feature type="compositionally biased region" description="Basic residues" evidence="1">
    <location>
        <begin position="118"/>
        <end position="132"/>
    </location>
</feature>
<evidence type="ECO:0000259" key="2">
    <source>
        <dbReference type="Pfam" id="PF22882"/>
    </source>
</evidence>
<name>A0A124DYX5_PAEAM</name>
<dbReference type="Pfam" id="PF22882">
    <property type="entry name" value="GT-D-like"/>
    <property type="match status" value="1"/>
</dbReference>
<evidence type="ECO:0000313" key="3">
    <source>
        <dbReference type="EMBL" id="GAS85578.1"/>
    </source>
</evidence>
<dbReference type="AlphaFoldDB" id="A0A124DYX5"/>
<evidence type="ECO:0000256" key="1">
    <source>
        <dbReference type="SAM" id="MobiDB-lite"/>
    </source>
</evidence>
<organism evidence="3 4">
    <name type="scientific">Paenibacillus amylolyticus</name>
    <dbReference type="NCBI Taxonomy" id="1451"/>
    <lineage>
        <taxon>Bacteria</taxon>
        <taxon>Bacillati</taxon>
        <taxon>Bacillota</taxon>
        <taxon>Bacilli</taxon>
        <taxon>Bacillales</taxon>
        <taxon>Paenibacillaceae</taxon>
        <taxon>Paenibacillus</taxon>
    </lineage>
</organism>
<reference evidence="3 4" key="1">
    <citation type="journal article" date="2016" name="Genome Announc.">
        <title>Draft Genome Sequence of Paenibacillus amylolyticus Heshi-A3, Isolated from Fermented Rice Bran in a Japanese Fermented Seafood Dish.</title>
        <authorList>
            <person name="Akuzawa S."/>
            <person name="Nagaoka J."/>
            <person name="Kanekatsu M."/>
            <person name="Kubota E."/>
            <person name="Ohtake R."/>
            <person name="Suzuki T."/>
            <person name="Kanesaki Y."/>
        </authorList>
    </citation>
    <scope>NUCLEOTIDE SEQUENCE [LARGE SCALE GENOMIC DNA]</scope>
    <source>
        <strain evidence="3 4">Heshi-A3</strain>
    </source>
</reference>
<feature type="compositionally biased region" description="Low complexity" evidence="1">
    <location>
        <begin position="106"/>
        <end position="117"/>
    </location>
</feature>
<dbReference type="EMBL" id="BCNV01000011">
    <property type="protein sequence ID" value="GAS85578.1"/>
    <property type="molecule type" value="Genomic_DNA"/>
</dbReference>
<dbReference type="NCBIfam" id="NF040628">
    <property type="entry name" value="GT-D_rel"/>
    <property type="match status" value="1"/>
</dbReference>
<protein>
    <recommendedName>
        <fullName evidence="2">GT-D fold-like domain-containing protein</fullName>
    </recommendedName>
</protein>
<feature type="domain" description="GT-D fold-like" evidence="2">
    <location>
        <begin position="256"/>
        <end position="467"/>
    </location>
</feature>